<evidence type="ECO:0000256" key="6">
    <source>
        <dbReference type="SAM" id="Coils"/>
    </source>
</evidence>
<sequence>MPDPVAELRGSFERFRDEIDSHNDKRERLIKASRDITALSKKLIFHLHRFSLERGDAATSSQAALLGEAHTKLQGIYAQLSQLAQEEGLVSDHDRPSVAMLRYERYVGDSIEEMVEAASFLHFLEHRTILPYEQMQRHFCAPDGRIVVHISPLRYILGLCDLNGELMRFAIDASASPDPMRIIHQVLHVQRTIYYTIEPMSPLLPDIRKKQTVTLSSIRKVENAAYTISVRSFEYGHDPQFIRDFVRRDLDTVRTDDYDTM</sequence>
<reference evidence="7 8" key="1">
    <citation type="submission" date="2018-10" db="EMBL/GenBank/DDBJ databases">
        <title>Complete genome sequence of Malassezia restricta CBS 7877.</title>
        <authorList>
            <person name="Morand S.C."/>
            <person name="Bertignac M."/>
            <person name="Iltis A."/>
            <person name="Kolder I."/>
            <person name="Pirovano W."/>
            <person name="Jourdain R."/>
            <person name="Clavaud C."/>
        </authorList>
    </citation>
    <scope>NUCLEOTIDE SEQUENCE [LARGE SCALE GENOMIC DNA]</scope>
    <source>
        <strain evidence="7 8">CBS 7877</strain>
    </source>
</reference>
<comment type="subcellular location">
    <subcellularLocation>
        <location evidence="2">Cytoplasm</location>
    </subcellularLocation>
    <subcellularLocation>
        <location evidence="1">Nucleus</location>
    </subcellularLocation>
</comment>
<organism evidence="7 8">
    <name type="scientific">Malassezia restricta (strain ATCC 96810 / NBRC 103918 / CBS 7877)</name>
    <name type="common">Seborrheic dermatitis infection agent</name>
    <dbReference type="NCBI Taxonomy" id="425264"/>
    <lineage>
        <taxon>Eukaryota</taxon>
        <taxon>Fungi</taxon>
        <taxon>Dikarya</taxon>
        <taxon>Basidiomycota</taxon>
        <taxon>Ustilaginomycotina</taxon>
        <taxon>Malasseziomycetes</taxon>
        <taxon>Malasseziales</taxon>
        <taxon>Malasseziaceae</taxon>
        <taxon>Malassezia</taxon>
    </lineage>
</organism>
<name>A0A3G2S3I5_MALR7</name>
<keyword evidence="4" id="KW-0963">Cytoplasm</keyword>
<gene>
    <name evidence="7" type="primary">Tsnax</name>
    <name evidence="7" type="ORF">DNF11_1376</name>
</gene>
<dbReference type="Gene3D" id="1.20.58.190">
    <property type="entry name" value="Translin, domain 1"/>
    <property type="match status" value="1"/>
</dbReference>
<dbReference type="VEuPathDB" id="FungiDB:DNF11_1376"/>
<dbReference type="Gene3D" id="1.20.58.200">
    <property type="entry name" value="Translin, domain 2"/>
    <property type="match status" value="1"/>
</dbReference>
<dbReference type="Pfam" id="PF01997">
    <property type="entry name" value="Translin"/>
    <property type="match status" value="1"/>
</dbReference>
<dbReference type="InterPro" id="IPR016068">
    <property type="entry name" value="Translin_N"/>
</dbReference>
<evidence type="ECO:0000256" key="4">
    <source>
        <dbReference type="ARBA" id="ARBA00022490"/>
    </source>
</evidence>
<dbReference type="GO" id="GO:0043565">
    <property type="term" value="F:sequence-specific DNA binding"/>
    <property type="evidence" value="ECO:0007669"/>
    <property type="project" value="InterPro"/>
</dbReference>
<keyword evidence="6" id="KW-0175">Coiled coil</keyword>
<keyword evidence="8" id="KW-1185">Reference proteome</keyword>
<dbReference type="OrthoDB" id="31005at2759"/>
<accession>A0A3G2S3I5</accession>
<dbReference type="EMBL" id="CP033149">
    <property type="protein sequence ID" value="AYO42326.1"/>
    <property type="molecule type" value="Genomic_DNA"/>
</dbReference>
<evidence type="ECO:0000313" key="7">
    <source>
        <dbReference type="EMBL" id="AYO42326.1"/>
    </source>
</evidence>
<dbReference type="GO" id="GO:0005634">
    <property type="term" value="C:nucleus"/>
    <property type="evidence" value="ECO:0007669"/>
    <property type="project" value="UniProtKB-SubCell"/>
</dbReference>
<dbReference type="Proteomes" id="UP000269793">
    <property type="component" value="Chromosome II"/>
</dbReference>
<dbReference type="InterPro" id="IPR002848">
    <property type="entry name" value="Translin_fam"/>
</dbReference>
<dbReference type="SUPFAM" id="SSF74784">
    <property type="entry name" value="Translin"/>
    <property type="match status" value="1"/>
</dbReference>
<evidence type="ECO:0000256" key="1">
    <source>
        <dbReference type="ARBA" id="ARBA00004123"/>
    </source>
</evidence>
<evidence type="ECO:0000256" key="2">
    <source>
        <dbReference type="ARBA" id="ARBA00004496"/>
    </source>
</evidence>
<evidence type="ECO:0000313" key="8">
    <source>
        <dbReference type="Proteomes" id="UP000269793"/>
    </source>
</evidence>
<keyword evidence="5" id="KW-0539">Nucleus</keyword>
<proteinExistence type="inferred from homology"/>
<dbReference type="PANTHER" id="PTHR10741">
    <property type="entry name" value="TRANSLIN AND TRANSLIN ASSOCIATED PROTEIN X"/>
    <property type="match status" value="1"/>
</dbReference>
<dbReference type="STRING" id="425264.A0A3G2S3I5"/>
<dbReference type="InterPro" id="IPR016069">
    <property type="entry name" value="Translin_C"/>
</dbReference>
<feature type="coiled-coil region" evidence="6">
    <location>
        <begin position="5"/>
        <end position="32"/>
    </location>
</feature>
<dbReference type="GO" id="GO:0005737">
    <property type="term" value="C:cytoplasm"/>
    <property type="evidence" value="ECO:0007669"/>
    <property type="project" value="UniProtKB-SubCell"/>
</dbReference>
<comment type="similarity">
    <text evidence="3">Belongs to the translin family.</text>
</comment>
<protein>
    <submittedName>
        <fullName evidence="7">Translin-associated protein X</fullName>
    </submittedName>
</protein>
<dbReference type="CDD" id="cd14820">
    <property type="entry name" value="TRAX"/>
    <property type="match status" value="1"/>
</dbReference>
<evidence type="ECO:0000256" key="3">
    <source>
        <dbReference type="ARBA" id="ARBA00005902"/>
    </source>
</evidence>
<dbReference type="AlphaFoldDB" id="A0A3G2S3I5"/>
<evidence type="ECO:0000256" key="5">
    <source>
        <dbReference type="ARBA" id="ARBA00023242"/>
    </source>
</evidence>
<dbReference type="InterPro" id="IPR036081">
    <property type="entry name" value="Translin_sf"/>
</dbReference>